<evidence type="ECO:0000256" key="1">
    <source>
        <dbReference type="SAM" id="MobiDB-lite"/>
    </source>
</evidence>
<dbReference type="PATRIC" id="fig|1486262.3.peg.1626"/>
<gene>
    <name evidence="2" type="ORF">TM49_07870</name>
</gene>
<dbReference type="AlphaFoldDB" id="A0A0D5LN99"/>
<organism evidence="2 3">
    <name type="scientific">Martelella endophytica</name>
    <dbReference type="NCBI Taxonomy" id="1486262"/>
    <lineage>
        <taxon>Bacteria</taxon>
        <taxon>Pseudomonadati</taxon>
        <taxon>Pseudomonadota</taxon>
        <taxon>Alphaproteobacteria</taxon>
        <taxon>Hyphomicrobiales</taxon>
        <taxon>Aurantimonadaceae</taxon>
        <taxon>Martelella</taxon>
    </lineage>
</organism>
<feature type="region of interest" description="Disordered" evidence="1">
    <location>
        <begin position="1"/>
        <end position="24"/>
    </location>
</feature>
<name>A0A0D5LN99_MAREN</name>
<dbReference type="KEGG" id="mey:TM49_07870"/>
<dbReference type="HOGENOM" id="CLU_2617833_0_0_5"/>
<evidence type="ECO:0000313" key="3">
    <source>
        <dbReference type="Proteomes" id="UP000032611"/>
    </source>
</evidence>
<evidence type="ECO:0000313" key="2">
    <source>
        <dbReference type="EMBL" id="AJY45611.1"/>
    </source>
</evidence>
<accession>A0A0D5LN99</accession>
<reference evidence="2 3" key="1">
    <citation type="journal article" date="2015" name="Genome Announc.">
        <title>Complete genome sequence of Martelella endophytica YC6887, which has antifungal activity associated with a halophyte.</title>
        <authorList>
            <person name="Khan A."/>
            <person name="Khan H."/>
            <person name="Chung E.J."/>
            <person name="Hossain M.T."/>
            <person name="Chung Y.R."/>
        </authorList>
    </citation>
    <scope>NUCLEOTIDE SEQUENCE [LARGE SCALE GENOMIC DNA]</scope>
    <source>
        <strain evidence="2">YC6887</strain>
    </source>
</reference>
<dbReference type="Proteomes" id="UP000032611">
    <property type="component" value="Chromosome"/>
</dbReference>
<protein>
    <submittedName>
        <fullName evidence="2">Uncharacterized protein</fullName>
    </submittedName>
</protein>
<dbReference type="EMBL" id="CP010803">
    <property type="protein sequence ID" value="AJY45611.1"/>
    <property type="molecule type" value="Genomic_DNA"/>
</dbReference>
<sequence length="78" mass="8202">MALGRHHTPMPAGGASTPSVQTELFRSPTEAGTIKRFQRLHKPPNALIGIGVLCLKIGNLGFRASARAAFCAMESANA</sequence>
<proteinExistence type="predicted"/>
<keyword evidence="3" id="KW-1185">Reference proteome</keyword>